<dbReference type="AlphaFoldDB" id="A0A0E0K0K7"/>
<dbReference type="EnsemblPlants" id="OPUNC02G16930.1">
    <property type="protein sequence ID" value="OPUNC02G16930.1"/>
    <property type="gene ID" value="OPUNC02G16930"/>
</dbReference>
<reference evidence="1" key="2">
    <citation type="submission" date="2018-05" db="EMBL/GenBank/DDBJ databases">
        <title>OpunRS2 (Oryza punctata Reference Sequence Version 2).</title>
        <authorList>
            <person name="Zhang J."/>
            <person name="Kudrna D."/>
            <person name="Lee S."/>
            <person name="Talag J."/>
            <person name="Welchert J."/>
            <person name="Wing R.A."/>
        </authorList>
    </citation>
    <scope>NUCLEOTIDE SEQUENCE [LARGE SCALE GENOMIC DNA]</scope>
</reference>
<sequence>MVRIARGSSVSANVNHLGTWPLEAVATTKPLRCVCPEAKGAAGSNFPRLDPVEEVGSSNVDHLYGVRCGSDGDKGGIGGVDTREPRRLHEEVAWRDKGGAWRGRRRGVTRPHTIAVHEASMAHPCVAVLEWSQGYLARFDKLDNEVAVQVASVVVVYWHVRVESELLVEDGNDQ</sequence>
<name>A0A0E0K0K7_ORYPU</name>
<dbReference type="Gramene" id="OPUNC02G16930.1">
    <property type="protein sequence ID" value="OPUNC02G16930.1"/>
    <property type="gene ID" value="OPUNC02G16930"/>
</dbReference>
<evidence type="ECO:0000313" key="2">
    <source>
        <dbReference type="Proteomes" id="UP000026962"/>
    </source>
</evidence>
<dbReference type="Proteomes" id="UP000026962">
    <property type="component" value="Chromosome 2"/>
</dbReference>
<evidence type="ECO:0000313" key="1">
    <source>
        <dbReference type="EnsemblPlants" id="OPUNC02G16930.1"/>
    </source>
</evidence>
<organism evidence="1">
    <name type="scientific">Oryza punctata</name>
    <name type="common">Red rice</name>
    <dbReference type="NCBI Taxonomy" id="4537"/>
    <lineage>
        <taxon>Eukaryota</taxon>
        <taxon>Viridiplantae</taxon>
        <taxon>Streptophyta</taxon>
        <taxon>Embryophyta</taxon>
        <taxon>Tracheophyta</taxon>
        <taxon>Spermatophyta</taxon>
        <taxon>Magnoliopsida</taxon>
        <taxon>Liliopsida</taxon>
        <taxon>Poales</taxon>
        <taxon>Poaceae</taxon>
        <taxon>BOP clade</taxon>
        <taxon>Oryzoideae</taxon>
        <taxon>Oryzeae</taxon>
        <taxon>Oryzinae</taxon>
        <taxon>Oryza</taxon>
    </lineage>
</organism>
<proteinExistence type="predicted"/>
<accession>A0A0E0K0K7</accession>
<dbReference type="HOGENOM" id="CLU_1542556_0_0_1"/>
<keyword evidence="2" id="KW-1185">Reference proteome</keyword>
<protein>
    <submittedName>
        <fullName evidence="1">Uncharacterized protein</fullName>
    </submittedName>
</protein>
<reference evidence="1" key="1">
    <citation type="submission" date="2015-04" db="UniProtKB">
        <authorList>
            <consortium name="EnsemblPlants"/>
        </authorList>
    </citation>
    <scope>IDENTIFICATION</scope>
</reference>